<dbReference type="OrthoDB" id="1083028at2"/>
<keyword evidence="5" id="KW-0472">Membrane</keyword>
<evidence type="ECO:0000313" key="6">
    <source>
        <dbReference type="EMBL" id="TWU37656.1"/>
    </source>
</evidence>
<evidence type="ECO:0000256" key="1">
    <source>
        <dbReference type="ARBA" id="ARBA00022475"/>
    </source>
</evidence>
<gene>
    <name evidence="6" type="ORF">Q31b_44440</name>
</gene>
<accession>A0A5C6DRM1</accession>
<dbReference type="GO" id="GO:0008417">
    <property type="term" value="F:fucosyltransferase activity"/>
    <property type="evidence" value="ECO:0007669"/>
    <property type="project" value="InterPro"/>
</dbReference>
<keyword evidence="3 6" id="KW-0328">Glycosyltransferase</keyword>
<protein>
    <submittedName>
        <fullName evidence="6">4-alpha-L-fucosyltransferase</fullName>
    </submittedName>
</protein>
<evidence type="ECO:0000256" key="3">
    <source>
        <dbReference type="ARBA" id="ARBA00022676"/>
    </source>
</evidence>
<comment type="caution">
    <text evidence="6">The sequence shown here is derived from an EMBL/GenBank/DDBJ whole genome shotgun (WGS) entry which is preliminary data.</text>
</comment>
<dbReference type="InterPro" id="IPR009993">
    <property type="entry name" value="WecF"/>
</dbReference>
<organism evidence="6 7">
    <name type="scientific">Novipirellula aureliae</name>
    <dbReference type="NCBI Taxonomy" id="2527966"/>
    <lineage>
        <taxon>Bacteria</taxon>
        <taxon>Pseudomonadati</taxon>
        <taxon>Planctomycetota</taxon>
        <taxon>Planctomycetia</taxon>
        <taxon>Pirellulales</taxon>
        <taxon>Pirellulaceae</taxon>
        <taxon>Novipirellula</taxon>
    </lineage>
</organism>
<dbReference type="RefSeq" id="WP_146601618.1">
    <property type="nucleotide sequence ID" value="NZ_SJPY01000007.1"/>
</dbReference>
<dbReference type="GO" id="GO:0009246">
    <property type="term" value="P:enterobacterial common antigen biosynthetic process"/>
    <property type="evidence" value="ECO:0007669"/>
    <property type="project" value="InterPro"/>
</dbReference>
<keyword evidence="1" id="KW-1003">Cell membrane</keyword>
<evidence type="ECO:0000313" key="7">
    <source>
        <dbReference type="Proteomes" id="UP000315471"/>
    </source>
</evidence>
<evidence type="ECO:0000256" key="5">
    <source>
        <dbReference type="ARBA" id="ARBA00023136"/>
    </source>
</evidence>
<evidence type="ECO:0000256" key="2">
    <source>
        <dbReference type="ARBA" id="ARBA00022519"/>
    </source>
</evidence>
<keyword evidence="2" id="KW-0997">Cell inner membrane</keyword>
<dbReference type="AlphaFoldDB" id="A0A5C6DRM1"/>
<reference evidence="6 7" key="1">
    <citation type="submission" date="2019-02" db="EMBL/GenBank/DDBJ databases">
        <title>Deep-cultivation of Planctomycetes and their phenomic and genomic characterization uncovers novel biology.</title>
        <authorList>
            <person name="Wiegand S."/>
            <person name="Jogler M."/>
            <person name="Boedeker C."/>
            <person name="Pinto D."/>
            <person name="Vollmers J."/>
            <person name="Rivas-Marin E."/>
            <person name="Kohn T."/>
            <person name="Peeters S.H."/>
            <person name="Heuer A."/>
            <person name="Rast P."/>
            <person name="Oberbeckmann S."/>
            <person name="Bunk B."/>
            <person name="Jeske O."/>
            <person name="Meyerdierks A."/>
            <person name="Storesund J.E."/>
            <person name="Kallscheuer N."/>
            <person name="Luecker S."/>
            <person name="Lage O.M."/>
            <person name="Pohl T."/>
            <person name="Merkel B.J."/>
            <person name="Hornburger P."/>
            <person name="Mueller R.-W."/>
            <person name="Bruemmer F."/>
            <person name="Labrenz M."/>
            <person name="Spormann A.M."/>
            <person name="Op Den Camp H."/>
            <person name="Overmann J."/>
            <person name="Amann R."/>
            <person name="Jetten M.S.M."/>
            <person name="Mascher T."/>
            <person name="Medema M.H."/>
            <person name="Devos D.P."/>
            <person name="Kaster A.-K."/>
            <person name="Ovreas L."/>
            <person name="Rohde M."/>
            <person name="Galperin M.Y."/>
            <person name="Jogler C."/>
        </authorList>
    </citation>
    <scope>NUCLEOTIDE SEQUENCE [LARGE SCALE GENOMIC DNA]</scope>
    <source>
        <strain evidence="6 7">Q31b</strain>
    </source>
</reference>
<dbReference type="Pfam" id="PF07429">
    <property type="entry name" value="Glyco_transf_56"/>
    <property type="match status" value="1"/>
</dbReference>
<dbReference type="Proteomes" id="UP000315471">
    <property type="component" value="Unassembled WGS sequence"/>
</dbReference>
<proteinExistence type="predicted"/>
<dbReference type="EMBL" id="SJPY01000007">
    <property type="protein sequence ID" value="TWU37656.1"/>
    <property type="molecule type" value="Genomic_DNA"/>
</dbReference>
<sequence length="408" mass="46395">MDKLLDNTNRKVRIAHLVTDEKFIDSAYEWFNTVLPAGNDIFVTTNEETPTHIKEAPYEIVGTECFRNISFLDSLRRYNFVVIHSLTVIAQKVILRCNRDLVFVWVGHGFDYYPLMVKSTNDLLLPLTKQLQTEVRKSTPKSQMTKIIKSLVMQFDGTRLRKVYELRRNRRRAAAIRRISFFSPVLPSEYEMVRACGIGPFPKHVRWNYGHSIRSLRTMTDLNLTGNSILLGNSSTITNNHTEAIEILANCPLSDRKIICPLSYGDAKIAERISLLGQEKWGDQFIALTDFMAAAEYATVVAGCSHVLMNHRRQQGGANVTLALCLGAIVFLRRENPLYHFHKDNGVALYTVEELIQNPSLLEQSLTAEQKDKNRQIVLEVIGQETSLLKTQNFIQTVLAFSNSSNSL</sequence>
<evidence type="ECO:0000256" key="4">
    <source>
        <dbReference type="ARBA" id="ARBA00022679"/>
    </source>
</evidence>
<keyword evidence="4 6" id="KW-0808">Transferase</keyword>
<name>A0A5C6DRM1_9BACT</name>
<keyword evidence="7" id="KW-1185">Reference proteome</keyword>